<feature type="region of interest" description="Disordered" evidence="1">
    <location>
        <begin position="19"/>
        <end position="54"/>
    </location>
</feature>
<protein>
    <submittedName>
        <fullName evidence="2">Uncharacterized protein</fullName>
    </submittedName>
</protein>
<proteinExistence type="predicted"/>
<dbReference type="AlphaFoldDB" id="A0A7S4J4V7"/>
<dbReference type="EMBL" id="HBKO01032514">
    <property type="protein sequence ID" value="CAE2251494.1"/>
    <property type="molecule type" value="Transcribed_RNA"/>
</dbReference>
<evidence type="ECO:0000256" key="1">
    <source>
        <dbReference type="SAM" id="MobiDB-lite"/>
    </source>
</evidence>
<organism evidence="2">
    <name type="scientific">Prymnesium polylepis</name>
    <dbReference type="NCBI Taxonomy" id="72548"/>
    <lineage>
        <taxon>Eukaryota</taxon>
        <taxon>Haptista</taxon>
        <taxon>Haptophyta</taxon>
        <taxon>Prymnesiophyceae</taxon>
        <taxon>Prymnesiales</taxon>
        <taxon>Prymnesiaceae</taxon>
        <taxon>Prymnesium</taxon>
    </lineage>
</organism>
<accession>A0A7S4J4V7</accession>
<feature type="region of interest" description="Disordered" evidence="1">
    <location>
        <begin position="97"/>
        <end position="136"/>
    </location>
</feature>
<name>A0A7S4J4V7_9EUKA</name>
<evidence type="ECO:0000313" key="2">
    <source>
        <dbReference type="EMBL" id="CAE2251494.1"/>
    </source>
</evidence>
<gene>
    <name evidence="2" type="ORF">CPOL0286_LOCUS14835</name>
</gene>
<reference evidence="2" key="1">
    <citation type="submission" date="2021-01" db="EMBL/GenBank/DDBJ databases">
        <authorList>
            <person name="Corre E."/>
            <person name="Pelletier E."/>
            <person name="Niang G."/>
            <person name="Scheremetjew M."/>
            <person name="Finn R."/>
            <person name="Kale V."/>
            <person name="Holt S."/>
            <person name="Cochrane G."/>
            <person name="Meng A."/>
            <person name="Brown T."/>
            <person name="Cohen L."/>
        </authorList>
    </citation>
    <scope>NUCLEOTIDE SEQUENCE</scope>
    <source>
        <strain evidence="2">UIO037</strain>
    </source>
</reference>
<sequence length="154" mass="16180">MPWAVSIHAATSLEVHFVGSHPQRASRSRRAAKPGATQHARQAIETTPESVAGAQRHMEAHTLCSRVPPDAKHNAQRSALSRWQCLRARHEGVVASGGTILLPRPSSGGPARPSSRSASSAAAGKPVGARTRVGAAQLTETLSKSSVLDTTMLE</sequence>
<feature type="compositionally biased region" description="Low complexity" evidence="1">
    <location>
        <begin position="103"/>
        <end position="124"/>
    </location>
</feature>